<accession>A0ABY7RU74</accession>
<organism evidence="1 2">
    <name type="scientific">Psychroserpens ponticola</name>
    <dbReference type="NCBI Taxonomy" id="2932268"/>
    <lineage>
        <taxon>Bacteria</taxon>
        <taxon>Pseudomonadati</taxon>
        <taxon>Bacteroidota</taxon>
        <taxon>Flavobacteriia</taxon>
        <taxon>Flavobacteriales</taxon>
        <taxon>Flavobacteriaceae</taxon>
        <taxon>Psychroserpens</taxon>
    </lineage>
</organism>
<dbReference type="InterPro" id="IPR036390">
    <property type="entry name" value="WH_DNA-bd_sf"/>
</dbReference>
<gene>
    <name evidence="1" type="ORF">MUN68_011410</name>
</gene>
<evidence type="ECO:0000313" key="2">
    <source>
        <dbReference type="Proteomes" id="UP001202717"/>
    </source>
</evidence>
<dbReference type="Gene3D" id="1.10.10.10">
    <property type="entry name" value="Winged helix-like DNA-binding domain superfamily/Winged helix DNA-binding domain"/>
    <property type="match status" value="1"/>
</dbReference>
<dbReference type="NCBIfam" id="TIGR00738">
    <property type="entry name" value="rrf2_super"/>
    <property type="match status" value="1"/>
</dbReference>
<dbReference type="InterPro" id="IPR036388">
    <property type="entry name" value="WH-like_DNA-bd_sf"/>
</dbReference>
<keyword evidence="2" id="KW-1185">Reference proteome</keyword>
<sequence length="147" mass="16287">MFSKACEYGIKASIFIAINSYENKRVSPKEISEEIDSPKAFTAKILQALVKHDVINSVQGAYGGFEIEKEKISTIKLAQIVNAIDGDSIYRGCGLGLHICDDKHPCPVHDKFKIVRSELKNMLENTNLEQLALDIKSGTSFLKIKGD</sequence>
<dbReference type="Pfam" id="PF02082">
    <property type="entry name" value="Rrf2"/>
    <property type="match status" value="1"/>
</dbReference>
<dbReference type="InterPro" id="IPR000944">
    <property type="entry name" value="Tscrpt_reg_Rrf2"/>
</dbReference>
<dbReference type="RefSeq" id="WP_249996157.1">
    <property type="nucleotide sequence ID" value="NZ_CP116221.1"/>
</dbReference>
<protein>
    <submittedName>
        <fullName evidence="1">Rrf2 family transcriptional regulator</fullName>
    </submittedName>
</protein>
<evidence type="ECO:0000313" key="1">
    <source>
        <dbReference type="EMBL" id="WCO00674.1"/>
    </source>
</evidence>
<proteinExistence type="predicted"/>
<reference evidence="1 2" key="1">
    <citation type="submission" date="2023-01" db="EMBL/GenBank/DDBJ databases">
        <title>Psychroserpens ponticola sp. nov., isolated from seawater.</title>
        <authorList>
            <person name="Kristyanto S."/>
            <person name="Jung J."/>
            <person name="Kim J.M."/>
            <person name="Jeon C.O."/>
        </authorList>
    </citation>
    <scope>NUCLEOTIDE SEQUENCE [LARGE SCALE GENOMIC DNA]</scope>
    <source>
        <strain evidence="1 2">MSW6</strain>
    </source>
</reference>
<dbReference type="SUPFAM" id="SSF46785">
    <property type="entry name" value="Winged helix' DNA-binding domain"/>
    <property type="match status" value="1"/>
</dbReference>
<dbReference type="PROSITE" id="PS51197">
    <property type="entry name" value="HTH_RRF2_2"/>
    <property type="match status" value="1"/>
</dbReference>
<name>A0ABY7RU74_9FLAO</name>
<dbReference type="EMBL" id="CP116221">
    <property type="protein sequence ID" value="WCO00674.1"/>
    <property type="molecule type" value="Genomic_DNA"/>
</dbReference>
<dbReference type="PANTHER" id="PTHR33221">
    <property type="entry name" value="WINGED HELIX-TURN-HELIX TRANSCRIPTIONAL REGULATOR, RRF2 FAMILY"/>
    <property type="match status" value="1"/>
</dbReference>
<dbReference type="PANTHER" id="PTHR33221:SF15">
    <property type="entry name" value="HTH-TYPE TRANSCRIPTIONAL REGULATOR YWGB-RELATED"/>
    <property type="match status" value="1"/>
</dbReference>
<dbReference type="Proteomes" id="UP001202717">
    <property type="component" value="Chromosome"/>
</dbReference>